<proteinExistence type="predicted"/>
<comment type="caution">
    <text evidence="1">The sequence shown here is derived from an EMBL/GenBank/DDBJ whole genome shotgun (WGS) entry which is preliminary data.</text>
</comment>
<name>A0A2S6CSB6_9CYAN</name>
<reference evidence="1 2" key="1">
    <citation type="submission" date="2018-02" db="EMBL/GenBank/DDBJ databases">
        <title>Discovery of a pederin family compound in a non-symbiotic bloom-forming cyanobacterium.</title>
        <authorList>
            <person name="Kust A."/>
            <person name="Mares J."/>
            <person name="Jokela J."/>
            <person name="Urajova P."/>
            <person name="Hajek J."/>
            <person name="Saurav K."/>
            <person name="Voracova K."/>
            <person name="Fewer D.P."/>
            <person name="Haapaniemi E."/>
            <person name="Permi P."/>
            <person name="Rehakova K."/>
            <person name="Sivonen K."/>
            <person name="Hrouzek P."/>
        </authorList>
    </citation>
    <scope>NUCLEOTIDE SEQUENCE [LARGE SCALE GENOMIC DNA]</scope>
    <source>
        <strain evidence="1 2">CHARLIE-1</strain>
    </source>
</reference>
<dbReference type="EMBL" id="PGEM01000104">
    <property type="protein sequence ID" value="PPJ62658.1"/>
    <property type="molecule type" value="Genomic_DNA"/>
</dbReference>
<dbReference type="Proteomes" id="UP000239589">
    <property type="component" value="Unassembled WGS sequence"/>
</dbReference>
<keyword evidence="2" id="KW-1185">Reference proteome</keyword>
<dbReference type="AlphaFoldDB" id="A0A2S6CSB6"/>
<evidence type="ECO:0000313" key="2">
    <source>
        <dbReference type="Proteomes" id="UP000239589"/>
    </source>
</evidence>
<sequence>MVKSVNQKVFPKERTLPFVVCADAQNYSRHVSQLTLHSSHHQTEYSFGGGLPEVWMMLFAKLTKLIKFDFLNTHVINSPVS</sequence>
<organism evidence="1 2">
    <name type="scientific">Cuspidothrix issatschenkoi CHARLIE-1</name>
    <dbReference type="NCBI Taxonomy" id="2052836"/>
    <lineage>
        <taxon>Bacteria</taxon>
        <taxon>Bacillati</taxon>
        <taxon>Cyanobacteriota</taxon>
        <taxon>Cyanophyceae</taxon>
        <taxon>Nostocales</taxon>
        <taxon>Aphanizomenonaceae</taxon>
        <taxon>Cuspidothrix</taxon>
    </lineage>
</organism>
<dbReference type="OrthoDB" id="9933501at2"/>
<gene>
    <name evidence="1" type="ORF">CUN59_14295</name>
</gene>
<protein>
    <submittedName>
        <fullName evidence="1">Uncharacterized protein</fullName>
    </submittedName>
</protein>
<accession>A0A2S6CSB6</accession>
<evidence type="ECO:0000313" key="1">
    <source>
        <dbReference type="EMBL" id="PPJ62658.1"/>
    </source>
</evidence>